<evidence type="ECO:0000313" key="3">
    <source>
        <dbReference type="EMBL" id="VFT79292.1"/>
    </source>
</evidence>
<keyword evidence="4" id="KW-1185">Reference proteome</keyword>
<accession>A0A485KCC9</accession>
<dbReference type="Proteomes" id="UP000332933">
    <property type="component" value="Unassembled WGS sequence"/>
</dbReference>
<dbReference type="InterPro" id="IPR056866">
    <property type="entry name" value="Znf_WRKY19"/>
</dbReference>
<dbReference type="EMBL" id="VJMH01000214">
    <property type="protein sequence ID" value="KAF0717793.1"/>
    <property type="molecule type" value="Genomic_DNA"/>
</dbReference>
<dbReference type="EMBL" id="CAADRA010000214">
    <property type="protein sequence ID" value="VFT79292.1"/>
    <property type="molecule type" value="Genomic_DNA"/>
</dbReference>
<evidence type="ECO:0000313" key="2">
    <source>
        <dbReference type="EMBL" id="KAF0717793.1"/>
    </source>
</evidence>
<dbReference type="PANTHER" id="PTHR31827">
    <property type="entry name" value="EMB|CAB89363.1"/>
    <property type="match status" value="1"/>
</dbReference>
<gene>
    <name evidence="3" type="primary">Aste57867_2089</name>
    <name evidence="2" type="ORF">As57867_002084</name>
    <name evidence="3" type="ORF">ASTE57867_2089</name>
</gene>
<sequence>MHQVLVMHPCTDPTATNLAFDKFMPIPFDLPEPDAATKLLHDMQDWMYFCSPCHPCHIDGQGKYSTQQIDNSDGCRMSPSISASCLVDGCYKAATHHGGLCLAHSVGKVCKEAHCSNAAQSHGFCKGHGGGARCKFTHCNKSSQGGGFCRAHGGGKRCSVDGCTKGVQRSNKCATHGGGRSCTAPGCTRSDRGGGLCDAHRKERKCKIYGCKRLGYDMGMCKPHTRRYLCDYAVESSSETSGSM</sequence>
<reference evidence="3 4" key="1">
    <citation type="submission" date="2019-03" db="EMBL/GenBank/DDBJ databases">
        <authorList>
            <person name="Gaulin E."/>
            <person name="Dumas B."/>
        </authorList>
    </citation>
    <scope>NUCLEOTIDE SEQUENCE [LARGE SCALE GENOMIC DNA]</scope>
    <source>
        <strain evidence="3">CBS 568.67</strain>
    </source>
</reference>
<protein>
    <submittedName>
        <fullName evidence="3">Aste57867_2089 protein</fullName>
    </submittedName>
</protein>
<proteinExistence type="predicted"/>
<dbReference type="AlphaFoldDB" id="A0A485KCC9"/>
<feature type="domain" description="WRKY19-like zinc finger" evidence="1">
    <location>
        <begin position="131"/>
        <end position="154"/>
    </location>
</feature>
<reference evidence="2" key="2">
    <citation type="submission" date="2019-06" db="EMBL/GenBank/DDBJ databases">
        <title>Genomics analysis of Aphanomyces spp. identifies a new class of oomycete effector associated with host adaptation.</title>
        <authorList>
            <person name="Gaulin E."/>
        </authorList>
    </citation>
    <scope>NUCLEOTIDE SEQUENCE</scope>
    <source>
        <strain evidence="2">CBS 578.67</strain>
    </source>
</reference>
<feature type="domain" description="WRKY19-like zinc finger" evidence="1">
    <location>
        <begin position="155"/>
        <end position="178"/>
    </location>
</feature>
<evidence type="ECO:0000259" key="1">
    <source>
        <dbReference type="Pfam" id="PF24906"/>
    </source>
</evidence>
<organism evidence="3 4">
    <name type="scientific">Aphanomyces stellatus</name>
    <dbReference type="NCBI Taxonomy" id="120398"/>
    <lineage>
        <taxon>Eukaryota</taxon>
        <taxon>Sar</taxon>
        <taxon>Stramenopiles</taxon>
        <taxon>Oomycota</taxon>
        <taxon>Saprolegniomycetes</taxon>
        <taxon>Saprolegniales</taxon>
        <taxon>Verrucalvaceae</taxon>
        <taxon>Aphanomyces</taxon>
    </lineage>
</organism>
<dbReference type="Pfam" id="PF24906">
    <property type="entry name" value="Zf_WRKY19"/>
    <property type="match status" value="2"/>
</dbReference>
<name>A0A485KCC9_9STRA</name>
<dbReference type="OrthoDB" id="125330at2759"/>
<dbReference type="PANTHER" id="PTHR31827:SF1">
    <property type="entry name" value="EMB|CAB89363.1"/>
    <property type="match status" value="1"/>
</dbReference>
<evidence type="ECO:0000313" key="4">
    <source>
        <dbReference type="Proteomes" id="UP000332933"/>
    </source>
</evidence>